<dbReference type="AlphaFoldDB" id="X1GRB9"/>
<proteinExistence type="predicted"/>
<name>X1GRB9_9ZZZZ</name>
<accession>X1GRB9</accession>
<reference evidence="1" key="1">
    <citation type="journal article" date="2014" name="Front. Microbiol.">
        <title>High frequency of phylogenetically diverse reductive dehalogenase-homologous genes in deep subseafloor sedimentary metagenomes.</title>
        <authorList>
            <person name="Kawai M."/>
            <person name="Futagami T."/>
            <person name="Toyoda A."/>
            <person name="Takaki Y."/>
            <person name="Nishi S."/>
            <person name="Hori S."/>
            <person name="Arai W."/>
            <person name="Tsubouchi T."/>
            <person name="Morono Y."/>
            <person name="Uchiyama I."/>
            <person name="Ito T."/>
            <person name="Fujiyama A."/>
            <person name="Inagaki F."/>
            <person name="Takami H."/>
        </authorList>
    </citation>
    <scope>NUCLEOTIDE SEQUENCE</scope>
    <source>
        <strain evidence="1">Expedition CK06-06</strain>
    </source>
</reference>
<comment type="caution">
    <text evidence="1">The sequence shown here is derived from an EMBL/GenBank/DDBJ whole genome shotgun (WGS) entry which is preliminary data.</text>
</comment>
<protein>
    <submittedName>
        <fullName evidence="1">Uncharacterized protein</fullName>
    </submittedName>
</protein>
<organism evidence="1">
    <name type="scientific">marine sediment metagenome</name>
    <dbReference type="NCBI Taxonomy" id="412755"/>
    <lineage>
        <taxon>unclassified sequences</taxon>
        <taxon>metagenomes</taxon>
        <taxon>ecological metagenomes</taxon>
    </lineage>
</organism>
<dbReference type="EMBL" id="BARU01022780">
    <property type="protein sequence ID" value="GAH60431.1"/>
    <property type="molecule type" value="Genomic_DNA"/>
</dbReference>
<gene>
    <name evidence="1" type="ORF">S03H2_37061</name>
</gene>
<evidence type="ECO:0000313" key="1">
    <source>
        <dbReference type="EMBL" id="GAH60431.1"/>
    </source>
</evidence>
<sequence>MDSYLFGLSKDIQEAWTKVEGLLSLVEKHGALLTVLWHQRVFNEKEFPGYSILYERLIERSIEMDSWIAKCIDVYNWVSEHK</sequence>